<keyword evidence="3 7" id="KW-1133">Transmembrane helix</keyword>
<evidence type="ECO:0000259" key="8">
    <source>
        <dbReference type="PROSITE" id="PS50922"/>
    </source>
</evidence>
<dbReference type="PROSITE" id="PS50922">
    <property type="entry name" value="TLC"/>
    <property type="match status" value="1"/>
</dbReference>
<dbReference type="AlphaFoldDB" id="A0A545V2T1"/>
<feature type="transmembrane region" description="Helical" evidence="7">
    <location>
        <begin position="177"/>
        <end position="198"/>
    </location>
</feature>
<dbReference type="Pfam" id="PF03798">
    <property type="entry name" value="TRAM_LAG1_CLN8"/>
    <property type="match status" value="1"/>
</dbReference>
<keyword evidence="4 5" id="KW-0472">Membrane</keyword>
<evidence type="ECO:0000313" key="9">
    <source>
        <dbReference type="EMBL" id="TQV96029.1"/>
    </source>
</evidence>
<keyword evidence="2 5" id="KW-0812">Transmembrane</keyword>
<gene>
    <name evidence="9" type="ORF">IF1G_05858</name>
</gene>
<evidence type="ECO:0000313" key="10">
    <source>
        <dbReference type="Proteomes" id="UP000315783"/>
    </source>
</evidence>
<comment type="subcellular location">
    <subcellularLocation>
        <location evidence="1">Membrane</location>
        <topology evidence="1">Multi-pass membrane protein</topology>
    </subcellularLocation>
</comment>
<feature type="transmembrane region" description="Helical" evidence="7">
    <location>
        <begin position="57"/>
        <end position="79"/>
    </location>
</feature>
<dbReference type="STRING" id="43265.A0A545V2T1"/>
<evidence type="ECO:0000256" key="5">
    <source>
        <dbReference type="PROSITE-ProRule" id="PRU00205"/>
    </source>
</evidence>
<organism evidence="9 10">
    <name type="scientific">Cordyceps javanica</name>
    <dbReference type="NCBI Taxonomy" id="43265"/>
    <lineage>
        <taxon>Eukaryota</taxon>
        <taxon>Fungi</taxon>
        <taxon>Dikarya</taxon>
        <taxon>Ascomycota</taxon>
        <taxon>Pezizomycotina</taxon>
        <taxon>Sordariomycetes</taxon>
        <taxon>Hypocreomycetidae</taxon>
        <taxon>Hypocreales</taxon>
        <taxon>Cordycipitaceae</taxon>
        <taxon>Cordyceps</taxon>
    </lineage>
</organism>
<evidence type="ECO:0000256" key="4">
    <source>
        <dbReference type="ARBA" id="ARBA00023136"/>
    </source>
</evidence>
<dbReference type="GO" id="GO:0016020">
    <property type="term" value="C:membrane"/>
    <property type="evidence" value="ECO:0007669"/>
    <property type="project" value="UniProtKB-SubCell"/>
</dbReference>
<feature type="compositionally biased region" description="Polar residues" evidence="6">
    <location>
        <begin position="229"/>
        <end position="241"/>
    </location>
</feature>
<dbReference type="SMART" id="SM00724">
    <property type="entry name" value="TLC"/>
    <property type="match status" value="1"/>
</dbReference>
<protein>
    <submittedName>
        <fullName evidence="9">DUF887 domain-containing protein</fullName>
    </submittedName>
</protein>
<name>A0A545V2T1_9HYPO</name>
<comment type="caution">
    <text evidence="9">The sequence shown here is derived from an EMBL/GenBank/DDBJ whole genome shotgun (WGS) entry which is preliminary data.</text>
</comment>
<dbReference type="OrthoDB" id="10266980at2759"/>
<feature type="transmembrane region" description="Helical" evidence="7">
    <location>
        <begin position="85"/>
        <end position="108"/>
    </location>
</feature>
<evidence type="ECO:0000256" key="2">
    <source>
        <dbReference type="ARBA" id="ARBA00022692"/>
    </source>
</evidence>
<dbReference type="GO" id="GO:0055088">
    <property type="term" value="P:lipid homeostasis"/>
    <property type="evidence" value="ECO:0007669"/>
    <property type="project" value="TreeGrafter"/>
</dbReference>
<feature type="domain" description="TLC" evidence="8">
    <location>
        <begin position="1"/>
        <end position="209"/>
    </location>
</feature>
<dbReference type="PANTHER" id="PTHR13439">
    <property type="entry name" value="CT120 PROTEIN"/>
    <property type="match status" value="1"/>
</dbReference>
<proteinExistence type="predicted"/>
<evidence type="ECO:0000256" key="3">
    <source>
        <dbReference type="ARBA" id="ARBA00022989"/>
    </source>
</evidence>
<dbReference type="InterPro" id="IPR050846">
    <property type="entry name" value="TLCD"/>
</dbReference>
<reference evidence="9 10" key="1">
    <citation type="journal article" date="2019" name="Appl. Microbiol. Biotechnol.">
        <title>Genome sequence of Isaria javanica and comparative genome analysis insights into family S53 peptidase evolution in fungal entomopathogens.</title>
        <authorList>
            <person name="Lin R."/>
            <person name="Zhang X."/>
            <person name="Xin B."/>
            <person name="Zou M."/>
            <person name="Gao Y."/>
            <person name="Qin F."/>
            <person name="Hu Q."/>
            <person name="Xie B."/>
            <person name="Cheng X."/>
        </authorList>
    </citation>
    <scope>NUCLEOTIDE SEQUENCE [LARGE SCALE GENOMIC DNA]</scope>
    <source>
        <strain evidence="9 10">IJ1G</strain>
    </source>
</reference>
<keyword evidence="10" id="KW-1185">Reference proteome</keyword>
<dbReference type="InterPro" id="IPR006634">
    <property type="entry name" value="TLC-dom"/>
</dbReference>
<evidence type="ECO:0000256" key="1">
    <source>
        <dbReference type="ARBA" id="ARBA00004141"/>
    </source>
</evidence>
<feature type="transmembrane region" description="Helical" evidence="7">
    <location>
        <begin position="120"/>
        <end position="137"/>
    </location>
</feature>
<evidence type="ECO:0000256" key="7">
    <source>
        <dbReference type="SAM" id="Phobius"/>
    </source>
</evidence>
<dbReference type="Proteomes" id="UP000315783">
    <property type="component" value="Unassembled WGS sequence"/>
</dbReference>
<dbReference type="GO" id="GO:0005783">
    <property type="term" value="C:endoplasmic reticulum"/>
    <property type="evidence" value="ECO:0007669"/>
    <property type="project" value="TreeGrafter"/>
</dbReference>
<accession>A0A545V2T1</accession>
<feature type="transmembrane region" description="Helical" evidence="7">
    <location>
        <begin position="30"/>
        <end position="50"/>
    </location>
</feature>
<dbReference type="PANTHER" id="PTHR13439:SF0">
    <property type="entry name" value="TOPOISOMERASE I DAMAGE AFFECTED PROTEIN 4"/>
    <property type="match status" value="1"/>
</dbReference>
<sequence>MVQSVFINGLALWIKWVDEERSGMDTEGRIWGYSGAPAFLQSMAVGYFVWDLFVTAINLDVFGVGTLAHAISALTVFSLGFKPFVNYYGCNFILFELSTPFLNVHWFLDKLNMTGSNLQLYNGFALLFTFFSCRLVYGPYQTYKVFSDIYALSGKNPSSPGQGVFTYVTSQTYIPRWLSFAYIASNAMLTFLNFYWFYMMVYAVRKRFVQSPQVEDKKKTHVTEVETELNATSSGTSSQPKLRSRHT</sequence>
<evidence type="ECO:0000256" key="6">
    <source>
        <dbReference type="SAM" id="MobiDB-lite"/>
    </source>
</evidence>
<dbReference type="EMBL" id="SPUK01000007">
    <property type="protein sequence ID" value="TQV96029.1"/>
    <property type="molecule type" value="Genomic_DNA"/>
</dbReference>
<feature type="region of interest" description="Disordered" evidence="6">
    <location>
        <begin position="220"/>
        <end position="247"/>
    </location>
</feature>